<comment type="caution">
    <text evidence="5">The sequence shown here is derived from an EMBL/GenBank/DDBJ whole genome shotgun (WGS) entry which is preliminary data.</text>
</comment>
<evidence type="ECO:0000259" key="4">
    <source>
        <dbReference type="PROSITE" id="PS50076"/>
    </source>
</evidence>
<dbReference type="InterPro" id="IPR001623">
    <property type="entry name" value="DnaJ_domain"/>
</dbReference>
<dbReference type="GO" id="GO:0051259">
    <property type="term" value="P:protein complex oligomerization"/>
    <property type="evidence" value="ECO:0007669"/>
    <property type="project" value="InterPro"/>
</dbReference>
<evidence type="ECO:0000313" key="5">
    <source>
        <dbReference type="EMBL" id="GMT23366.1"/>
    </source>
</evidence>
<dbReference type="AlphaFoldDB" id="A0AAV5VV35"/>
<dbReference type="InterPro" id="IPR036869">
    <property type="entry name" value="J_dom_sf"/>
</dbReference>
<dbReference type="NCBIfam" id="TIGR00714">
    <property type="entry name" value="hscB"/>
    <property type="match status" value="1"/>
</dbReference>
<dbReference type="PANTHER" id="PTHR14021">
    <property type="entry name" value="IRON-SULFUR CLUSTER CO-CHAPERONE PROTEIN HSCB"/>
    <property type="match status" value="1"/>
</dbReference>
<dbReference type="SUPFAM" id="SSF46565">
    <property type="entry name" value="Chaperone J-domain"/>
    <property type="match status" value="1"/>
</dbReference>
<protein>
    <recommendedName>
        <fullName evidence="4">J domain-containing protein</fullName>
    </recommendedName>
</protein>
<keyword evidence="3" id="KW-0175">Coiled coil</keyword>
<evidence type="ECO:0000313" key="6">
    <source>
        <dbReference type="Proteomes" id="UP001432322"/>
    </source>
</evidence>
<dbReference type="PANTHER" id="PTHR14021:SF15">
    <property type="entry name" value="IRON-SULFUR CLUSTER CO-CHAPERONE PROTEIN HSCB"/>
    <property type="match status" value="1"/>
</dbReference>
<name>A0AAV5VV35_9BILA</name>
<evidence type="ECO:0000256" key="3">
    <source>
        <dbReference type="SAM" id="Coils"/>
    </source>
</evidence>
<dbReference type="Gene3D" id="1.10.287.110">
    <property type="entry name" value="DnaJ domain"/>
    <property type="match status" value="1"/>
</dbReference>
<feature type="coiled-coil region" evidence="3">
    <location>
        <begin position="168"/>
        <end position="201"/>
    </location>
</feature>
<dbReference type="InterPro" id="IPR036386">
    <property type="entry name" value="HscB_C_sf"/>
</dbReference>
<dbReference type="InterPro" id="IPR009073">
    <property type="entry name" value="HscB_oligo_C"/>
</dbReference>
<organism evidence="5 6">
    <name type="scientific">Pristionchus fissidentatus</name>
    <dbReference type="NCBI Taxonomy" id="1538716"/>
    <lineage>
        <taxon>Eukaryota</taxon>
        <taxon>Metazoa</taxon>
        <taxon>Ecdysozoa</taxon>
        <taxon>Nematoda</taxon>
        <taxon>Chromadorea</taxon>
        <taxon>Rhabditida</taxon>
        <taxon>Rhabditina</taxon>
        <taxon>Diplogasteromorpha</taxon>
        <taxon>Diplogasteroidea</taxon>
        <taxon>Neodiplogasteridae</taxon>
        <taxon>Pristionchus</taxon>
    </lineage>
</organism>
<evidence type="ECO:0000256" key="2">
    <source>
        <dbReference type="ARBA" id="ARBA00023186"/>
    </source>
</evidence>
<dbReference type="GO" id="GO:0005739">
    <property type="term" value="C:mitochondrion"/>
    <property type="evidence" value="ECO:0007669"/>
    <property type="project" value="TreeGrafter"/>
</dbReference>
<dbReference type="SUPFAM" id="SSF47144">
    <property type="entry name" value="HSC20 (HSCB), C-terminal oligomerisation domain"/>
    <property type="match status" value="1"/>
</dbReference>
<dbReference type="GO" id="GO:0044571">
    <property type="term" value="P:[2Fe-2S] cluster assembly"/>
    <property type="evidence" value="ECO:0007669"/>
    <property type="project" value="InterPro"/>
</dbReference>
<accession>A0AAV5VV35</accession>
<feature type="domain" description="J" evidence="4">
    <location>
        <begin position="68"/>
        <end position="140"/>
    </location>
</feature>
<keyword evidence="2" id="KW-0143">Chaperone</keyword>
<dbReference type="InterPro" id="IPR004640">
    <property type="entry name" value="HscB"/>
</dbReference>
<dbReference type="Gene3D" id="1.20.1280.20">
    <property type="entry name" value="HscB, C-terminal domain"/>
    <property type="match status" value="1"/>
</dbReference>
<dbReference type="EMBL" id="BTSY01000004">
    <property type="protein sequence ID" value="GMT23366.1"/>
    <property type="molecule type" value="Genomic_DNA"/>
</dbReference>
<reference evidence="5" key="1">
    <citation type="submission" date="2023-10" db="EMBL/GenBank/DDBJ databases">
        <title>Genome assembly of Pristionchus species.</title>
        <authorList>
            <person name="Yoshida K."/>
            <person name="Sommer R.J."/>
        </authorList>
    </citation>
    <scope>NUCLEOTIDE SEQUENCE</scope>
    <source>
        <strain evidence="5">RS5133</strain>
    </source>
</reference>
<evidence type="ECO:0000256" key="1">
    <source>
        <dbReference type="ARBA" id="ARBA00010476"/>
    </source>
</evidence>
<proteinExistence type="inferred from homology"/>
<dbReference type="GO" id="GO:0051087">
    <property type="term" value="F:protein-folding chaperone binding"/>
    <property type="evidence" value="ECO:0007669"/>
    <property type="project" value="InterPro"/>
</dbReference>
<dbReference type="Proteomes" id="UP001432322">
    <property type="component" value="Unassembled WGS sequence"/>
</dbReference>
<dbReference type="GO" id="GO:0001671">
    <property type="term" value="F:ATPase activator activity"/>
    <property type="evidence" value="ECO:0007669"/>
    <property type="project" value="InterPro"/>
</dbReference>
<dbReference type="Pfam" id="PF07743">
    <property type="entry name" value="HSCB_C"/>
    <property type="match status" value="1"/>
</dbReference>
<sequence length="237" mass="27125">QMITRSFTQLSRITVSTVPSTSHALPTVLSRGYCGKINNCWSCLTCKNSRSNLFCDKCGQLQPPSKVNLFEYVGMTPQFDIDEMAVKRRLIQLSAKIHPDKFSTASQQEKDLSEEHTRLVSTARSMLSDPVKRSRYLIQLSKGDKQIHVEDDDVQSKETFSPEVLMEIFELNERVEDATSEKEKEEILNEIGDEKREIEKRITNAFNGKKIEEAEKETSKLAYLMSIKKRLLNSIRG</sequence>
<comment type="similarity">
    <text evidence="1">Belongs to the HscB family.</text>
</comment>
<feature type="non-terminal residue" evidence="5">
    <location>
        <position position="237"/>
    </location>
</feature>
<keyword evidence="6" id="KW-1185">Reference proteome</keyword>
<gene>
    <name evidence="5" type="ORF">PFISCL1PPCAC_14663</name>
</gene>
<feature type="non-terminal residue" evidence="5">
    <location>
        <position position="1"/>
    </location>
</feature>
<dbReference type="PROSITE" id="PS50076">
    <property type="entry name" value="DNAJ_2"/>
    <property type="match status" value="1"/>
</dbReference>